<dbReference type="Proteomes" id="UP000318833">
    <property type="component" value="Unassembled WGS sequence"/>
</dbReference>
<gene>
    <name evidence="1" type="ORF">FOF46_01360</name>
</gene>
<evidence type="ECO:0000313" key="2">
    <source>
        <dbReference type="Proteomes" id="UP000318833"/>
    </source>
</evidence>
<dbReference type="EMBL" id="VLNR01000002">
    <property type="protein sequence ID" value="TSE11306.1"/>
    <property type="molecule type" value="Genomic_DNA"/>
</dbReference>
<dbReference type="OrthoDB" id="355387at117743"/>
<accession>A0A554VRN7</accession>
<comment type="caution">
    <text evidence="1">The sequence shown here is derived from an EMBL/GenBank/DDBJ whole genome shotgun (WGS) entry which is preliminary data.</text>
</comment>
<sequence length="153" mass="18293">MEDKNTRNKTLLSFFKKTLRTDKIHLNRNLNSPAFIYDYKKVLACTVRESELLLKEDYRGRVLDTLEITKNITYDPKKLKEWFKNSTHRKCYTIRVKDKTLRLAGWNFLFPDKNNPKGKYPVFSEEQFNIYFQKHIAEDIAFNYAEGVELVVE</sequence>
<protein>
    <submittedName>
        <fullName evidence="1">Uncharacterized protein</fullName>
    </submittedName>
</protein>
<name>A0A554VRN7_9FLAO</name>
<evidence type="ECO:0000313" key="1">
    <source>
        <dbReference type="EMBL" id="TSE11306.1"/>
    </source>
</evidence>
<dbReference type="AlphaFoldDB" id="A0A554VRN7"/>
<keyword evidence="2" id="KW-1185">Reference proteome</keyword>
<organism evidence="1 2">
    <name type="scientific">Aquimarina algiphila</name>
    <dbReference type="NCBI Taxonomy" id="2047982"/>
    <lineage>
        <taxon>Bacteria</taxon>
        <taxon>Pseudomonadati</taxon>
        <taxon>Bacteroidota</taxon>
        <taxon>Flavobacteriia</taxon>
        <taxon>Flavobacteriales</taxon>
        <taxon>Flavobacteriaceae</taxon>
        <taxon>Aquimarina</taxon>
    </lineage>
</organism>
<dbReference type="RefSeq" id="WP_143915230.1">
    <property type="nucleotide sequence ID" value="NZ_CANMXV010000003.1"/>
</dbReference>
<proteinExistence type="predicted"/>
<reference evidence="1 2" key="1">
    <citation type="submission" date="2019-07" db="EMBL/GenBank/DDBJ databases">
        <title>The draft genome sequence of Aquimarina algiphila M91.</title>
        <authorList>
            <person name="Meng X."/>
        </authorList>
    </citation>
    <scope>NUCLEOTIDE SEQUENCE [LARGE SCALE GENOMIC DNA]</scope>
    <source>
        <strain evidence="1 2">M91</strain>
    </source>
</reference>